<sequence length="424" mass="46784">MSLDVLTFGLNHHSAPVSVRERVSMPEQLLRPALDGLRSAFGARVQEATILSTCNRTEIYCAAQPEVAEHIPSWLAEFNSLEANELRPHLYQYNKDLAVRHAFRVASGLDSMVLGEPQILGQMKTAVRAASDAGSLGTLLHQLFQKTFSVAKEVRTQTAIGAQSVSMAAASVRLAQRVFGDLSKTRVLFIGAGEMIELCSTHFAAQKPSCMVVANRTRERAETLASQFDGKTMKLADLPERLAEFDIVVSCTASSLPILGLGLVQKASKARRHMPMVMIDLAVPRDIEPEVSQLDDVYLYSVDDLGRYVQLASDSRQAAVVQAEAIIDSRVQNFMHWMDSRAVVPVIRNLNQGADAIVQAELDRARRLLAKGENADQVLEQFARSLTQKYLHAPMVALNRSQGDDRAALMDMLPRLFPYQDSSH</sequence>
<evidence type="ECO:0000256" key="13">
    <source>
        <dbReference type="PIRSR" id="PIRSR000445-4"/>
    </source>
</evidence>
<evidence type="ECO:0000256" key="9">
    <source>
        <dbReference type="HAMAP-Rule" id="MF_00087"/>
    </source>
</evidence>
<evidence type="ECO:0000259" key="17">
    <source>
        <dbReference type="Pfam" id="PF05201"/>
    </source>
</evidence>
<evidence type="ECO:0000256" key="7">
    <source>
        <dbReference type="ARBA" id="ARBA00047464"/>
    </source>
</evidence>
<dbReference type="InterPro" id="IPR006151">
    <property type="entry name" value="Shikm_DH/Glu-tRNA_Rdtase"/>
</dbReference>
<dbReference type="HAMAP" id="MF_00087">
    <property type="entry name" value="Glu_tRNA_reductase"/>
    <property type="match status" value="1"/>
</dbReference>
<accession>A0A356LBH1</accession>
<dbReference type="InterPro" id="IPR015895">
    <property type="entry name" value="4pyrrol_synth_GluRdtase_N"/>
</dbReference>
<dbReference type="SUPFAM" id="SSF69742">
    <property type="entry name" value="Glutamyl tRNA-reductase catalytic, N-terminal domain"/>
    <property type="match status" value="1"/>
</dbReference>
<feature type="binding site" evidence="9 12">
    <location>
        <begin position="191"/>
        <end position="196"/>
    </location>
    <ligand>
        <name>NADP(+)</name>
        <dbReference type="ChEBI" id="CHEBI:58349"/>
    </ligand>
</feature>
<dbReference type="PANTHER" id="PTHR43013">
    <property type="entry name" value="GLUTAMYL-TRNA REDUCTASE"/>
    <property type="match status" value="1"/>
</dbReference>
<evidence type="ECO:0000256" key="2">
    <source>
        <dbReference type="ARBA" id="ARBA00005916"/>
    </source>
</evidence>
<feature type="binding site" evidence="9 11">
    <location>
        <begin position="116"/>
        <end position="118"/>
    </location>
    <ligand>
        <name>substrate</name>
    </ligand>
</feature>
<name>A0A356LBH1_9BURK</name>
<dbReference type="EMBL" id="DOEK01000004">
    <property type="protein sequence ID" value="HBP28343.1"/>
    <property type="molecule type" value="Genomic_DNA"/>
</dbReference>
<dbReference type="InterPro" id="IPR000343">
    <property type="entry name" value="4pyrrol_synth_GluRdtase"/>
</dbReference>
<dbReference type="SUPFAM" id="SSF51735">
    <property type="entry name" value="NAD(P)-binding Rossmann-fold domains"/>
    <property type="match status" value="1"/>
</dbReference>
<evidence type="ECO:0000256" key="8">
    <source>
        <dbReference type="ARBA" id="ARBA00068659"/>
    </source>
</evidence>
<comment type="caution">
    <text evidence="18">The sequence shown here is derived from an EMBL/GenBank/DDBJ whole genome shotgun (WGS) entry which is preliminary data.</text>
</comment>
<keyword evidence="6 9" id="KW-0627">Porphyrin biosynthesis</keyword>
<evidence type="ECO:0000256" key="11">
    <source>
        <dbReference type="PIRSR" id="PIRSR000445-2"/>
    </source>
</evidence>
<feature type="site" description="Important for activity" evidence="9 13">
    <location>
        <position position="101"/>
    </location>
</feature>
<comment type="pathway">
    <text evidence="1 9 14">Porphyrin-containing compound metabolism; protoporphyrin-IX biosynthesis; 5-aminolevulinate from L-glutamyl-tRNA(Glu): step 1/2.</text>
</comment>
<feature type="domain" description="Tetrapyrrole biosynthesis glutamyl-tRNA reductase dimerisation" evidence="15">
    <location>
        <begin position="322"/>
        <end position="417"/>
    </location>
</feature>
<dbReference type="Proteomes" id="UP000264036">
    <property type="component" value="Unassembled WGS sequence"/>
</dbReference>
<dbReference type="GO" id="GO:0019353">
    <property type="term" value="P:protoporphyrinogen IX biosynthetic process from glutamate"/>
    <property type="evidence" value="ECO:0007669"/>
    <property type="project" value="TreeGrafter"/>
</dbReference>
<comment type="subunit">
    <text evidence="9">Homodimer.</text>
</comment>
<evidence type="ECO:0000256" key="5">
    <source>
        <dbReference type="ARBA" id="ARBA00023002"/>
    </source>
</evidence>
<dbReference type="PANTHER" id="PTHR43013:SF1">
    <property type="entry name" value="GLUTAMYL-TRNA REDUCTASE"/>
    <property type="match status" value="1"/>
</dbReference>
<evidence type="ECO:0000256" key="10">
    <source>
        <dbReference type="PIRSR" id="PIRSR000445-1"/>
    </source>
</evidence>
<comment type="function">
    <text evidence="9">Catalyzes the NADPH-dependent reduction of glutamyl-tRNA(Glu) to glutamate 1-semialdehyde (GSA).</text>
</comment>
<evidence type="ECO:0000256" key="14">
    <source>
        <dbReference type="RuleBase" id="RU000584"/>
    </source>
</evidence>
<dbReference type="FunFam" id="3.30.460.30:FF:000001">
    <property type="entry name" value="Glutamyl-tRNA reductase"/>
    <property type="match status" value="1"/>
</dbReference>
<feature type="domain" description="Quinate/shikimate 5-dehydrogenase/glutamyl-tRNA reductase" evidence="16">
    <location>
        <begin position="174"/>
        <end position="306"/>
    </location>
</feature>
<feature type="domain" description="Glutamyl-tRNA reductase N-terminal" evidence="17">
    <location>
        <begin position="9"/>
        <end position="158"/>
    </location>
</feature>
<evidence type="ECO:0000256" key="3">
    <source>
        <dbReference type="ARBA" id="ARBA00012970"/>
    </source>
</evidence>
<evidence type="ECO:0000259" key="15">
    <source>
        <dbReference type="Pfam" id="PF00745"/>
    </source>
</evidence>
<comment type="similarity">
    <text evidence="2 9 14">Belongs to the glutamyl-tRNA reductase family.</text>
</comment>
<evidence type="ECO:0000256" key="4">
    <source>
        <dbReference type="ARBA" id="ARBA00022857"/>
    </source>
</evidence>
<dbReference type="PROSITE" id="PS00747">
    <property type="entry name" value="GLUTR"/>
    <property type="match status" value="1"/>
</dbReference>
<evidence type="ECO:0000256" key="1">
    <source>
        <dbReference type="ARBA" id="ARBA00005059"/>
    </source>
</evidence>
<evidence type="ECO:0000259" key="16">
    <source>
        <dbReference type="Pfam" id="PF01488"/>
    </source>
</evidence>
<dbReference type="GO" id="GO:0050661">
    <property type="term" value="F:NADP binding"/>
    <property type="evidence" value="ECO:0007669"/>
    <property type="project" value="InterPro"/>
</dbReference>
<dbReference type="Gene3D" id="3.30.460.30">
    <property type="entry name" value="Glutamyl-tRNA reductase, N-terminal domain"/>
    <property type="match status" value="1"/>
</dbReference>
<comment type="catalytic activity">
    <reaction evidence="7 9 14">
        <text>(S)-4-amino-5-oxopentanoate + tRNA(Glu) + NADP(+) = L-glutamyl-tRNA(Glu) + NADPH + H(+)</text>
        <dbReference type="Rhea" id="RHEA:12344"/>
        <dbReference type="Rhea" id="RHEA-COMP:9663"/>
        <dbReference type="Rhea" id="RHEA-COMP:9680"/>
        <dbReference type="ChEBI" id="CHEBI:15378"/>
        <dbReference type="ChEBI" id="CHEBI:57501"/>
        <dbReference type="ChEBI" id="CHEBI:57783"/>
        <dbReference type="ChEBI" id="CHEBI:58349"/>
        <dbReference type="ChEBI" id="CHEBI:78442"/>
        <dbReference type="ChEBI" id="CHEBI:78520"/>
        <dbReference type="EC" id="1.2.1.70"/>
    </reaction>
</comment>
<dbReference type="InterPro" id="IPR036453">
    <property type="entry name" value="GluRdtase_dimer_dom_sf"/>
</dbReference>
<dbReference type="AlphaFoldDB" id="A0A356LBH1"/>
<dbReference type="CDD" id="cd05213">
    <property type="entry name" value="NAD_bind_Glutamyl_tRNA_reduct"/>
    <property type="match status" value="1"/>
</dbReference>
<dbReference type="SUPFAM" id="SSF69075">
    <property type="entry name" value="Glutamyl tRNA-reductase dimerization domain"/>
    <property type="match status" value="1"/>
</dbReference>
<evidence type="ECO:0000313" key="18">
    <source>
        <dbReference type="EMBL" id="HBP28343.1"/>
    </source>
</evidence>
<dbReference type="InterPro" id="IPR018214">
    <property type="entry name" value="GluRdtase_CS"/>
</dbReference>
<dbReference type="NCBIfam" id="TIGR01035">
    <property type="entry name" value="hemA"/>
    <property type="match status" value="1"/>
</dbReference>
<dbReference type="Pfam" id="PF01488">
    <property type="entry name" value="Shikimate_DH"/>
    <property type="match status" value="1"/>
</dbReference>
<gene>
    <name evidence="9" type="primary">hemA</name>
    <name evidence="18" type="ORF">DD666_02870</name>
</gene>
<evidence type="ECO:0000313" key="19">
    <source>
        <dbReference type="Proteomes" id="UP000264036"/>
    </source>
</evidence>
<reference evidence="18 19" key="1">
    <citation type="journal article" date="2018" name="Nat. Biotechnol.">
        <title>A standardized bacterial taxonomy based on genome phylogeny substantially revises the tree of life.</title>
        <authorList>
            <person name="Parks D.H."/>
            <person name="Chuvochina M."/>
            <person name="Waite D.W."/>
            <person name="Rinke C."/>
            <person name="Skarshewski A."/>
            <person name="Chaumeil P.A."/>
            <person name="Hugenholtz P."/>
        </authorList>
    </citation>
    <scope>NUCLEOTIDE SEQUENCE [LARGE SCALE GENOMIC DNA]</scope>
    <source>
        <strain evidence="18">UBA10707</strain>
    </source>
</reference>
<dbReference type="InterPro" id="IPR015896">
    <property type="entry name" value="4pyrrol_synth_GluRdtase_dimer"/>
</dbReference>
<keyword evidence="5 9" id="KW-0560">Oxidoreductase</keyword>
<protein>
    <recommendedName>
        <fullName evidence="8 9">Glutamyl-tRNA reductase</fullName>
        <shortName evidence="9">GluTR</shortName>
        <ecNumber evidence="3 9">1.2.1.70</ecNumber>
    </recommendedName>
</protein>
<dbReference type="Gene3D" id="3.40.50.720">
    <property type="entry name" value="NAD(P)-binding Rossmann-like Domain"/>
    <property type="match status" value="1"/>
</dbReference>
<feature type="binding site" evidence="9 11">
    <location>
        <position position="111"/>
    </location>
    <ligand>
        <name>substrate</name>
    </ligand>
</feature>
<dbReference type="FunFam" id="3.40.50.720:FF:000031">
    <property type="entry name" value="Glutamyl-tRNA reductase"/>
    <property type="match status" value="1"/>
</dbReference>
<proteinExistence type="inferred from homology"/>
<evidence type="ECO:0000256" key="6">
    <source>
        <dbReference type="ARBA" id="ARBA00023244"/>
    </source>
</evidence>
<organism evidence="18 19">
    <name type="scientific">Advenella kashmirensis</name>
    <dbReference type="NCBI Taxonomy" id="310575"/>
    <lineage>
        <taxon>Bacteria</taxon>
        <taxon>Pseudomonadati</taxon>
        <taxon>Pseudomonadota</taxon>
        <taxon>Betaproteobacteria</taxon>
        <taxon>Burkholderiales</taxon>
        <taxon>Alcaligenaceae</taxon>
    </lineage>
</organism>
<feature type="binding site" evidence="9 11">
    <location>
        <begin position="53"/>
        <end position="56"/>
    </location>
    <ligand>
        <name>substrate</name>
    </ligand>
</feature>
<dbReference type="GO" id="GO:0008883">
    <property type="term" value="F:glutamyl-tRNA reductase activity"/>
    <property type="evidence" value="ECO:0007669"/>
    <property type="project" value="UniProtKB-UniRule"/>
</dbReference>
<dbReference type="PIRSF" id="PIRSF000445">
    <property type="entry name" value="4pyrrol_synth_GluRdtase"/>
    <property type="match status" value="1"/>
</dbReference>
<dbReference type="Pfam" id="PF05201">
    <property type="entry name" value="GlutR_N"/>
    <property type="match status" value="1"/>
</dbReference>
<dbReference type="Pfam" id="PF00745">
    <property type="entry name" value="GlutR_dimer"/>
    <property type="match status" value="1"/>
</dbReference>
<comment type="domain">
    <text evidence="9">Possesses an unusual extended V-shaped dimeric structure with each monomer consisting of three distinct domains arranged along a curved 'spinal' alpha-helix. The N-terminal catalytic domain specifically recognizes the glutamate moiety of the substrate. The second domain is the NADPH-binding domain, and the third C-terminal domain is responsible for dimerization.</text>
</comment>
<dbReference type="UniPathway" id="UPA00251">
    <property type="reaction ID" value="UER00316"/>
</dbReference>
<dbReference type="InterPro" id="IPR036291">
    <property type="entry name" value="NAD(P)-bd_dom_sf"/>
</dbReference>
<feature type="active site" description="Nucleophile" evidence="9 10">
    <location>
        <position position="54"/>
    </location>
</feature>
<feature type="binding site" evidence="9 11">
    <location>
        <position position="122"/>
    </location>
    <ligand>
        <name>substrate</name>
    </ligand>
</feature>
<comment type="miscellaneous">
    <text evidence="9">During catalysis, the active site Cys acts as a nucleophile attacking the alpha-carbonyl group of tRNA-bound glutamate with the formation of a thioester intermediate between enzyme and glutamate, and the concomitant release of tRNA(Glu). The thioester intermediate is finally reduced by direct hydride transfer from NADPH, to form the product GSA.</text>
</comment>
<evidence type="ECO:0000256" key="12">
    <source>
        <dbReference type="PIRSR" id="PIRSR000445-3"/>
    </source>
</evidence>
<dbReference type="InterPro" id="IPR036343">
    <property type="entry name" value="GluRdtase_N_sf"/>
</dbReference>
<keyword evidence="4 9" id="KW-0521">NADP</keyword>
<dbReference type="EC" id="1.2.1.70" evidence="3 9"/>